<dbReference type="AlphaFoldDB" id="A0A857M8X6"/>
<evidence type="ECO:0000313" key="3">
    <source>
        <dbReference type="EMBL" id="QHN38222.1"/>
    </source>
</evidence>
<dbReference type="InterPro" id="IPR011109">
    <property type="entry name" value="DNA_bind_recombinase_dom"/>
</dbReference>
<dbReference type="Gene3D" id="3.90.1750.20">
    <property type="entry name" value="Putative Large Serine Recombinase, Chain B, Domain 2"/>
    <property type="match status" value="1"/>
</dbReference>
<dbReference type="PROSITE" id="PS51737">
    <property type="entry name" value="RECOMBINASE_DNA_BIND"/>
    <property type="match status" value="1"/>
</dbReference>
<dbReference type="PANTHER" id="PTHR30461:SF2">
    <property type="entry name" value="SERINE RECOMBINASE PINE-RELATED"/>
    <property type="match status" value="1"/>
</dbReference>
<keyword evidence="2" id="KW-0233">DNA recombination</keyword>
<dbReference type="Pfam" id="PF07508">
    <property type="entry name" value="Recombinase"/>
    <property type="match status" value="1"/>
</dbReference>
<keyword evidence="1" id="KW-0238">DNA-binding</keyword>
<dbReference type="Pfam" id="PF13408">
    <property type="entry name" value="Zn_ribbon_recom"/>
    <property type="match status" value="1"/>
</dbReference>
<reference evidence="3" key="1">
    <citation type="journal article" date="2021" name="Nat. Microbiol.">
        <title>Cocultivation of an ultrasmall environmental parasitic bacterium with lytic ability against bacteria associated with wastewater foams.</title>
        <authorList>
            <person name="Batinovic S."/>
            <person name="Rose J.J.A."/>
            <person name="Ratcliffe J."/>
            <person name="Seviour R.J."/>
            <person name="Petrovski S."/>
        </authorList>
    </citation>
    <scope>NUCLEOTIDE SEQUENCE</scope>
    <source>
        <strain evidence="3">CON44</strain>
    </source>
</reference>
<dbReference type="SMART" id="SM00857">
    <property type="entry name" value="Resolvase"/>
    <property type="match status" value="1"/>
</dbReference>
<dbReference type="InterPro" id="IPR036162">
    <property type="entry name" value="Resolvase-like_N_sf"/>
</dbReference>
<evidence type="ECO:0000256" key="1">
    <source>
        <dbReference type="ARBA" id="ARBA00023125"/>
    </source>
</evidence>
<dbReference type="EMBL" id="CP045810">
    <property type="protein sequence ID" value="QHN38222.1"/>
    <property type="molecule type" value="Genomic_DNA"/>
</dbReference>
<dbReference type="InterPro" id="IPR025827">
    <property type="entry name" value="Zn_ribbon_recom_dom"/>
</dbReference>
<dbReference type="PANTHER" id="PTHR30461">
    <property type="entry name" value="DNA-INVERTASE FROM LAMBDOID PROPHAGE"/>
    <property type="match status" value="1"/>
</dbReference>
<dbReference type="GO" id="GO:0000150">
    <property type="term" value="F:DNA strand exchange activity"/>
    <property type="evidence" value="ECO:0007669"/>
    <property type="project" value="InterPro"/>
</dbReference>
<dbReference type="Gene3D" id="3.40.50.1390">
    <property type="entry name" value="Resolvase, N-terminal catalytic domain"/>
    <property type="match status" value="1"/>
</dbReference>
<dbReference type="InterPro" id="IPR038109">
    <property type="entry name" value="DNA_bind_recomb_sf"/>
</dbReference>
<protein>
    <submittedName>
        <fullName evidence="3">Recombinase family protein</fullName>
    </submittedName>
</protein>
<dbReference type="Pfam" id="PF00239">
    <property type="entry name" value="Resolvase"/>
    <property type="match status" value="1"/>
</dbReference>
<dbReference type="InterPro" id="IPR050639">
    <property type="entry name" value="SSR_resolvase"/>
</dbReference>
<organism evidence="3">
    <name type="scientific">Gordonia amarae</name>
    <dbReference type="NCBI Taxonomy" id="36821"/>
    <lineage>
        <taxon>Bacteria</taxon>
        <taxon>Bacillati</taxon>
        <taxon>Actinomycetota</taxon>
        <taxon>Actinomycetes</taxon>
        <taxon>Mycobacteriales</taxon>
        <taxon>Gordoniaceae</taxon>
        <taxon>Gordonia</taxon>
    </lineage>
</organism>
<evidence type="ECO:0000256" key="2">
    <source>
        <dbReference type="ARBA" id="ARBA00023172"/>
    </source>
</evidence>
<name>A0A857M8X6_9ACTN</name>
<dbReference type="RefSeq" id="WP_005193398.1">
    <property type="nucleotide sequence ID" value="NZ_CP045805.1"/>
</dbReference>
<dbReference type="SUPFAM" id="SSF53041">
    <property type="entry name" value="Resolvase-like"/>
    <property type="match status" value="1"/>
</dbReference>
<sequence length="577" mass="63987">MGKSRPRALIVVRLSRVTDATTSPERQLEACRKLCDDRGYDVVGVADDLDVSAGATTPFTRPKLGPWLANRHNEFDVLVMYRMDRLVRRLLDLADVIRWGQEHDVAIVSATEAFLDLTAPFGDIVAMLVAKTAEMELEAISARNASASTHNIRSGKWRGGVPPWGYVPERGDDKVWRLVQDPVQVEVIHEVAERVLAGERLRPIAADLTKRGVLTPKDRFAQVKGREVKGYAWSSQRMKESLLSRTLLGQVITRDPVLDAKGEIQRDAKGQRILGPEFVVTDETGAPVVRAEPILTRAVFDRVGAALRSREVDRTATVQSGLLLQVLFCGACGRPAYRLKGGPGRKPRYRCAYAQDRSGAAGALGPCDNRSVPLDWADHEVEAHVLDRLGSMERMVRTWFSGSDSRSELAEVDELLADLTDQLGTGAFRRGTPQRERLDARIAALTERQEELRARPVEAPSWRYEGTGETVRAWWERSDSATRTAWLREHEIRATWLSSTEGGRTRIDSFDINMGQPNLESGALPGWVASAAELKARGGWAWSVDDPVLKRAEESLPVVLAQIHWTQGDPDEGDSAV</sequence>
<dbReference type="GO" id="GO:0003677">
    <property type="term" value="F:DNA binding"/>
    <property type="evidence" value="ECO:0007669"/>
    <property type="project" value="UniProtKB-KW"/>
</dbReference>
<proteinExistence type="predicted"/>
<gene>
    <name evidence="3" type="ORF">GII30_02630</name>
</gene>
<dbReference type="CDD" id="cd00338">
    <property type="entry name" value="Ser_Recombinase"/>
    <property type="match status" value="1"/>
</dbReference>
<accession>A0A857M8X6</accession>
<dbReference type="InterPro" id="IPR006119">
    <property type="entry name" value="Resolv_N"/>
</dbReference>